<dbReference type="AlphaFoldDB" id="A0A2H1V418"/>
<dbReference type="PROSITE" id="PS51257">
    <property type="entry name" value="PROKAR_LIPOPROTEIN"/>
    <property type="match status" value="1"/>
</dbReference>
<proteinExistence type="predicted"/>
<accession>A0A2H1V418</accession>
<name>A0A2H1V418_SPOFR</name>
<keyword evidence="1" id="KW-0472">Membrane</keyword>
<evidence type="ECO:0000256" key="1">
    <source>
        <dbReference type="SAM" id="Phobius"/>
    </source>
</evidence>
<feature type="signal peptide" evidence="2">
    <location>
        <begin position="1"/>
        <end position="22"/>
    </location>
</feature>
<feature type="chain" id="PRO_5013877277" evidence="2">
    <location>
        <begin position="23"/>
        <end position="195"/>
    </location>
</feature>
<protein>
    <submittedName>
        <fullName evidence="3">SFRICE_000026</fullName>
    </submittedName>
</protein>
<evidence type="ECO:0000256" key="2">
    <source>
        <dbReference type="SAM" id="SignalP"/>
    </source>
</evidence>
<gene>
    <name evidence="3" type="ORF">SFRICE_000026</name>
</gene>
<reference evidence="3" key="1">
    <citation type="submission" date="2016-07" db="EMBL/GenBank/DDBJ databases">
        <authorList>
            <person name="Bretaudeau A."/>
        </authorList>
    </citation>
    <scope>NUCLEOTIDE SEQUENCE</scope>
    <source>
        <strain evidence="3">Rice</strain>
        <tissue evidence="3">Whole body</tissue>
    </source>
</reference>
<sequence length="195" mass="22028">MSRYYYFISLCIILACAVSITAEDDKNIEAEDDREARCFQFTWLGPRWNNNSVFLNATCQDATRLSEGVPCTEPLVVSYDGSWPDVHYIWRNHRGNASCVLANNDVCVQYTHYFDGVVDNSTYMCTRAVDSNGQAISRGCYEQRNGSFVTRACFCRSIPGGVPCNNAFLSNISTFFVFFVAILIIFKSDFINKSV</sequence>
<keyword evidence="2" id="KW-0732">Signal</keyword>
<keyword evidence="1" id="KW-1133">Transmembrane helix</keyword>
<feature type="transmembrane region" description="Helical" evidence="1">
    <location>
        <begin position="167"/>
        <end position="186"/>
    </location>
</feature>
<dbReference type="EMBL" id="ODYU01000577">
    <property type="protein sequence ID" value="SOQ35583.1"/>
    <property type="molecule type" value="Genomic_DNA"/>
</dbReference>
<organism evidence="3">
    <name type="scientific">Spodoptera frugiperda</name>
    <name type="common">Fall armyworm</name>
    <dbReference type="NCBI Taxonomy" id="7108"/>
    <lineage>
        <taxon>Eukaryota</taxon>
        <taxon>Metazoa</taxon>
        <taxon>Ecdysozoa</taxon>
        <taxon>Arthropoda</taxon>
        <taxon>Hexapoda</taxon>
        <taxon>Insecta</taxon>
        <taxon>Pterygota</taxon>
        <taxon>Neoptera</taxon>
        <taxon>Endopterygota</taxon>
        <taxon>Lepidoptera</taxon>
        <taxon>Glossata</taxon>
        <taxon>Ditrysia</taxon>
        <taxon>Noctuoidea</taxon>
        <taxon>Noctuidae</taxon>
        <taxon>Amphipyrinae</taxon>
        <taxon>Spodoptera</taxon>
    </lineage>
</organism>
<evidence type="ECO:0000313" key="3">
    <source>
        <dbReference type="EMBL" id="SOQ35583.1"/>
    </source>
</evidence>
<keyword evidence="1" id="KW-0812">Transmembrane</keyword>